<name>A0A7G7BQY5_9ACTN</name>
<evidence type="ECO:0000313" key="2">
    <source>
        <dbReference type="Proteomes" id="UP000515307"/>
    </source>
</evidence>
<gene>
    <name evidence="1" type="ORF">F0344_26955</name>
</gene>
<proteinExistence type="predicted"/>
<dbReference type="Proteomes" id="UP000515307">
    <property type="component" value="Chromosome"/>
</dbReference>
<dbReference type="RefSeq" id="WP_185303043.1">
    <property type="nucleotide sequence ID" value="NZ_CP045702.1"/>
</dbReference>
<reference evidence="2" key="1">
    <citation type="submission" date="2019-10" db="EMBL/GenBank/DDBJ databases">
        <title>Antimicrobial potential of Antarctic Bacteria.</title>
        <authorList>
            <person name="Benaud N."/>
            <person name="Edwards R.J."/>
            <person name="Ferrari B.C."/>
        </authorList>
    </citation>
    <scope>NUCLEOTIDE SEQUENCE [LARGE SCALE GENOMIC DNA]</scope>
    <source>
        <strain evidence="2">NBSH44</strain>
    </source>
</reference>
<organism evidence="1 2">
    <name type="scientific">Streptomyces finlayi</name>
    <dbReference type="NCBI Taxonomy" id="67296"/>
    <lineage>
        <taxon>Bacteria</taxon>
        <taxon>Bacillati</taxon>
        <taxon>Actinomycetota</taxon>
        <taxon>Actinomycetes</taxon>
        <taxon>Kitasatosporales</taxon>
        <taxon>Streptomycetaceae</taxon>
        <taxon>Streptomyces</taxon>
    </lineage>
</organism>
<dbReference type="InterPro" id="IPR035948">
    <property type="entry name" value="YwqG-like_sf"/>
</dbReference>
<dbReference type="KEGG" id="sfiy:F0344_26955"/>
<keyword evidence="2" id="KW-1185">Reference proteome</keyword>
<sequence>MTVPVPLAFTPAEHRVGTPVTKLGGQPVWLEQPAWPLSRSSGEPMQFLGQLAVDRLPFWINFGDGGVGYAFLSPDGLEGRFLWQSPGDEEAW</sequence>
<dbReference type="AlphaFoldDB" id="A0A7G7BQY5"/>
<dbReference type="Gene3D" id="2.30.320.10">
    <property type="entry name" value="YwqG-like"/>
    <property type="match status" value="1"/>
</dbReference>
<dbReference type="EMBL" id="CP045702">
    <property type="protein sequence ID" value="QNE77750.1"/>
    <property type="molecule type" value="Genomic_DNA"/>
</dbReference>
<protein>
    <submittedName>
        <fullName evidence="1">DUF1963 domain-containing protein</fullName>
    </submittedName>
</protein>
<dbReference type="SUPFAM" id="SSF103032">
    <property type="entry name" value="Hypothetical protein YwqG"/>
    <property type="match status" value="1"/>
</dbReference>
<evidence type="ECO:0000313" key="1">
    <source>
        <dbReference type="EMBL" id="QNE77750.1"/>
    </source>
</evidence>
<accession>A0A7G7BQY5</accession>